<dbReference type="Gene3D" id="1.10.30.10">
    <property type="entry name" value="High mobility group box domain"/>
    <property type="match status" value="1"/>
</dbReference>
<comment type="caution">
    <text evidence="2">The sequence shown here is derived from an EMBL/GenBank/DDBJ whole genome shotgun (WGS) entry which is preliminary data.</text>
</comment>
<feature type="region of interest" description="Disordered" evidence="1">
    <location>
        <begin position="239"/>
        <end position="277"/>
    </location>
</feature>
<dbReference type="OrthoDB" id="6247875at2759"/>
<evidence type="ECO:0000313" key="3">
    <source>
        <dbReference type="Proteomes" id="UP000266861"/>
    </source>
</evidence>
<feature type="compositionally biased region" description="Low complexity" evidence="1">
    <location>
        <begin position="242"/>
        <end position="277"/>
    </location>
</feature>
<evidence type="ECO:0008006" key="4">
    <source>
        <dbReference type="Google" id="ProtNLM"/>
    </source>
</evidence>
<organism evidence="2 3">
    <name type="scientific">Diversispora epigaea</name>
    <dbReference type="NCBI Taxonomy" id="1348612"/>
    <lineage>
        <taxon>Eukaryota</taxon>
        <taxon>Fungi</taxon>
        <taxon>Fungi incertae sedis</taxon>
        <taxon>Mucoromycota</taxon>
        <taxon>Glomeromycotina</taxon>
        <taxon>Glomeromycetes</taxon>
        <taxon>Diversisporales</taxon>
        <taxon>Diversisporaceae</taxon>
        <taxon>Diversispora</taxon>
    </lineage>
</organism>
<dbReference type="InterPro" id="IPR036910">
    <property type="entry name" value="HMG_box_dom_sf"/>
</dbReference>
<reference evidence="2 3" key="1">
    <citation type="submission" date="2018-08" db="EMBL/GenBank/DDBJ databases">
        <title>Genome and evolution of the arbuscular mycorrhizal fungus Diversispora epigaea (formerly Glomus versiforme) and its bacterial endosymbionts.</title>
        <authorList>
            <person name="Sun X."/>
            <person name="Fei Z."/>
            <person name="Harrison M."/>
        </authorList>
    </citation>
    <scope>NUCLEOTIDE SEQUENCE [LARGE SCALE GENOMIC DNA]</scope>
    <source>
        <strain evidence="2 3">IT104</strain>
    </source>
</reference>
<evidence type="ECO:0000256" key="1">
    <source>
        <dbReference type="SAM" id="MobiDB-lite"/>
    </source>
</evidence>
<feature type="region of interest" description="Disordered" evidence="1">
    <location>
        <begin position="143"/>
        <end position="171"/>
    </location>
</feature>
<dbReference type="SUPFAM" id="SSF47095">
    <property type="entry name" value="HMG-box"/>
    <property type="match status" value="1"/>
</dbReference>
<accession>A0A397HI81</accession>
<evidence type="ECO:0000313" key="2">
    <source>
        <dbReference type="EMBL" id="RHZ62861.1"/>
    </source>
</evidence>
<gene>
    <name evidence="2" type="ORF">Glove_334g29</name>
</gene>
<dbReference type="AlphaFoldDB" id="A0A397HI81"/>
<protein>
    <recommendedName>
        <fullName evidence="4">HMG box domain-containing protein</fullName>
    </recommendedName>
</protein>
<name>A0A397HI81_9GLOM</name>
<sequence length="355" mass="41067">MSEQPSNLFFRTYNVQQQNGTCDFIMETFDEIKKGTKKLPRNAKSNQNIVGLIRVPYPPNLKAEDLLKPRNDKCGKVKVPNKFFIYRKWYTMCLNENNMKNDQTSISPQISEQWRNEPQEVKDYYGDLSKRASELFIGKHGKEGIKSKIPKKQKNKKNTEKTTNNKLPDIKPNIKQENLNSTAIFEPPHQQQHLSNNFTACAFPSDQLPSSQLPFSLFQLPLEQSIVLINQPQHPASFVQPSEQSFFQRQESSELSYPSSESSSSEYQTPQSSEQSYDYFPTNNNMDHTNHTNHTNNTNNNMCDYLQEILGNTDVFEGQVNDGTEYDYMFEGQVNDGTEYGLFNEGQVEYQSYYK</sequence>
<proteinExistence type="predicted"/>
<dbReference type="EMBL" id="PQFF01000305">
    <property type="protein sequence ID" value="RHZ62861.1"/>
    <property type="molecule type" value="Genomic_DNA"/>
</dbReference>
<dbReference type="Proteomes" id="UP000266861">
    <property type="component" value="Unassembled WGS sequence"/>
</dbReference>
<keyword evidence="3" id="KW-1185">Reference proteome</keyword>